<keyword evidence="6" id="KW-0067">ATP-binding</keyword>
<dbReference type="InterPro" id="IPR011006">
    <property type="entry name" value="CheY-like_superfamily"/>
</dbReference>
<keyword evidence="5" id="KW-0418">Kinase</keyword>
<keyword evidence="7" id="KW-0902">Two-component regulatory system</keyword>
<reference evidence="9 10" key="1">
    <citation type="submission" date="2019-07" db="EMBL/GenBank/DDBJ databases">
        <title>Description of 53C-WASEF.</title>
        <authorList>
            <person name="Pitt A."/>
            <person name="Hahn M.W."/>
        </authorList>
    </citation>
    <scope>NUCLEOTIDE SEQUENCE [LARGE SCALE GENOMIC DNA]</scope>
    <source>
        <strain evidence="9 10">53C-WASEF</strain>
    </source>
</reference>
<proteinExistence type="predicted"/>
<evidence type="ECO:0000256" key="6">
    <source>
        <dbReference type="ARBA" id="ARBA00022840"/>
    </source>
</evidence>
<dbReference type="PANTHER" id="PTHR43065:SF46">
    <property type="entry name" value="C4-DICARBOXYLATE TRANSPORT SENSOR PROTEIN DCTB"/>
    <property type="match status" value="1"/>
</dbReference>
<evidence type="ECO:0000256" key="3">
    <source>
        <dbReference type="ARBA" id="ARBA00022679"/>
    </source>
</evidence>
<dbReference type="SMART" id="SM00387">
    <property type="entry name" value="HATPase_c"/>
    <property type="match status" value="1"/>
</dbReference>
<evidence type="ECO:0000256" key="1">
    <source>
        <dbReference type="ARBA" id="ARBA00000085"/>
    </source>
</evidence>
<comment type="catalytic activity">
    <reaction evidence="1">
        <text>ATP + protein L-histidine = ADP + protein N-phospho-L-histidine.</text>
        <dbReference type="EC" id="2.7.13.3"/>
    </reaction>
</comment>
<accession>A0A556QPU4</accession>
<dbReference type="Gene3D" id="1.10.287.130">
    <property type="match status" value="1"/>
</dbReference>
<evidence type="ECO:0000256" key="7">
    <source>
        <dbReference type="ARBA" id="ARBA00023012"/>
    </source>
</evidence>
<evidence type="ECO:0000256" key="5">
    <source>
        <dbReference type="ARBA" id="ARBA00022777"/>
    </source>
</evidence>
<dbReference type="AlphaFoldDB" id="A0A556QPU4"/>
<dbReference type="InterPro" id="IPR036890">
    <property type="entry name" value="HATPase_C_sf"/>
</dbReference>
<dbReference type="GO" id="GO:0004673">
    <property type="term" value="F:protein histidine kinase activity"/>
    <property type="evidence" value="ECO:0007669"/>
    <property type="project" value="UniProtKB-EC"/>
</dbReference>
<dbReference type="PRINTS" id="PR00344">
    <property type="entry name" value="BCTRLSENSOR"/>
</dbReference>
<dbReference type="GO" id="GO:0000160">
    <property type="term" value="P:phosphorelay signal transduction system"/>
    <property type="evidence" value="ECO:0007669"/>
    <property type="project" value="UniProtKB-KW"/>
</dbReference>
<dbReference type="InterPro" id="IPR005467">
    <property type="entry name" value="His_kinase_dom"/>
</dbReference>
<name>A0A556QPU4_9BACT</name>
<dbReference type="EMBL" id="VMBG01000001">
    <property type="protein sequence ID" value="TSJ78647.1"/>
    <property type="molecule type" value="Genomic_DNA"/>
</dbReference>
<dbReference type="SUPFAM" id="SSF55874">
    <property type="entry name" value="ATPase domain of HSP90 chaperone/DNA topoisomerase II/histidine kinase"/>
    <property type="match status" value="1"/>
</dbReference>
<dbReference type="PANTHER" id="PTHR43065">
    <property type="entry name" value="SENSOR HISTIDINE KINASE"/>
    <property type="match status" value="1"/>
</dbReference>
<dbReference type="Proteomes" id="UP000315648">
    <property type="component" value="Unassembled WGS sequence"/>
</dbReference>
<sequence length="383" mass="41356">MMKSSSAGRLIILGKTLADDDGLDRYLGELGYDVVAVLDDPAEIGSRGADSDLVLLDLHLESGQGGGCVYSRLRTEHNLPVVTVARRGNAMDDAYADAMKSYGCVHFPFEGRELQSVLQSAIVRHQVEGERRRLEQQMLAVQKSESLGVMSRHLVHDFNNRLHAVLGYIQIASMDLPRGSKSRQMLDQAVEAGMKGSTLCREFLQYSSTAVSGPPVAELSAIVWESQTLIRTIVKKNITIDYQLSTDLPHLDLAPLSVRQILFNLALNASESIGNQRGSLKIVTGHRRLSSAELAAMAGAPVRADGDYAFLQLTDDGGGISAEIAGRMFAPFFTTKFSSSGLGLTAVRDLVNLHEGAVEVISSAGYGATVSVYLPVPRKPVRA</sequence>
<protein>
    <recommendedName>
        <fullName evidence="2">histidine kinase</fullName>
        <ecNumber evidence="2">2.7.13.3</ecNumber>
    </recommendedName>
</protein>
<dbReference type="Gene3D" id="3.30.565.10">
    <property type="entry name" value="Histidine kinase-like ATPase, C-terminal domain"/>
    <property type="match status" value="1"/>
</dbReference>
<dbReference type="OrthoDB" id="155863at2"/>
<evidence type="ECO:0000313" key="9">
    <source>
        <dbReference type="EMBL" id="TSJ78647.1"/>
    </source>
</evidence>
<organism evidence="9 10">
    <name type="scientific">Rariglobus hedericola</name>
    <dbReference type="NCBI Taxonomy" id="2597822"/>
    <lineage>
        <taxon>Bacteria</taxon>
        <taxon>Pseudomonadati</taxon>
        <taxon>Verrucomicrobiota</taxon>
        <taxon>Opitutia</taxon>
        <taxon>Opitutales</taxon>
        <taxon>Opitutaceae</taxon>
        <taxon>Rariglobus</taxon>
    </lineage>
</organism>
<dbReference type="InterPro" id="IPR003594">
    <property type="entry name" value="HATPase_dom"/>
</dbReference>
<dbReference type="Gene3D" id="3.40.50.2300">
    <property type="match status" value="1"/>
</dbReference>
<dbReference type="InterPro" id="IPR004358">
    <property type="entry name" value="Sig_transdc_His_kin-like_C"/>
</dbReference>
<gene>
    <name evidence="9" type="ORF">FPL22_04905</name>
</gene>
<evidence type="ECO:0000259" key="8">
    <source>
        <dbReference type="PROSITE" id="PS50109"/>
    </source>
</evidence>
<dbReference type="EC" id="2.7.13.3" evidence="2"/>
<dbReference type="GO" id="GO:0005524">
    <property type="term" value="F:ATP binding"/>
    <property type="evidence" value="ECO:0007669"/>
    <property type="project" value="UniProtKB-KW"/>
</dbReference>
<keyword evidence="4" id="KW-0547">Nucleotide-binding</keyword>
<evidence type="ECO:0000313" key="10">
    <source>
        <dbReference type="Proteomes" id="UP000315648"/>
    </source>
</evidence>
<dbReference type="RefSeq" id="WP_144228988.1">
    <property type="nucleotide sequence ID" value="NZ_CBCRVV010000002.1"/>
</dbReference>
<keyword evidence="10" id="KW-1185">Reference proteome</keyword>
<evidence type="ECO:0000256" key="2">
    <source>
        <dbReference type="ARBA" id="ARBA00012438"/>
    </source>
</evidence>
<dbReference type="PROSITE" id="PS50109">
    <property type="entry name" value="HIS_KIN"/>
    <property type="match status" value="1"/>
</dbReference>
<evidence type="ECO:0000256" key="4">
    <source>
        <dbReference type="ARBA" id="ARBA00022741"/>
    </source>
</evidence>
<keyword evidence="3" id="KW-0808">Transferase</keyword>
<dbReference type="SUPFAM" id="SSF52172">
    <property type="entry name" value="CheY-like"/>
    <property type="match status" value="1"/>
</dbReference>
<feature type="domain" description="Histidine kinase" evidence="8">
    <location>
        <begin position="153"/>
        <end position="378"/>
    </location>
</feature>
<dbReference type="Pfam" id="PF02518">
    <property type="entry name" value="HATPase_c"/>
    <property type="match status" value="1"/>
</dbReference>
<comment type="caution">
    <text evidence="9">The sequence shown here is derived from an EMBL/GenBank/DDBJ whole genome shotgun (WGS) entry which is preliminary data.</text>
</comment>